<organism evidence="6 7">
    <name type="scientific">Tsukamurella pulmonis</name>
    <dbReference type="NCBI Taxonomy" id="47312"/>
    <lineage>
        <taxon>Bacteria</taxon>
        <taxon>Bacillati</taxon>
        <taxon>Actinomycetota</taxon>
        <taxon>Actinomycetes</taxon>
        <taxon>Mycobacteriales</taxon>
        <taxon>Tsukamurellaceae</taxon>
        <taxon>Tsukamurella</taxon>
    </lineage>
</organism>
<keyword evidence="4" id="KW-0560">Oxidoreductase</keyword>
<dbReference type="CDD" id="cd11053">
    <property type="entry name" value="CYP110-like"/>
    <property type="match status" value="1"/>
</dbReference>
<proteinExistence type="inferred from homology"/>
<dbReference type="GO" id="GO:0016705">
    <property type="term" value="F:oxidoreductase activity, acting on paired donors, with incorporation or reduction of molecular oxygen"/>
    <property type="evidence" value="ECO:0007669"/>
    <property type="project" value="InterPro"/>
</dbReference>
<dbReference type="Pfam" id="PF00067">
    <property type="entry name" value="p450"/>
    <property type="match status" value="1"/>
</dbReference>
<dbReference type="SUPFAM" id="SSF48264">
    <property type="entry name" value="Cytochrome P450"/>
    <property type="match status" value="1"/>
</dbReference>
<sequence length="498" mass="53734">MTTITRAVRSGIGSGLGGTVARTLSIPEPDWHLRDSSRPGVAGGTAEEAGPVDEEGAADLCAPPALPMGPLRASLTYTLREGDVMFRAVDCHGDVFRSEFAGGPGRIVMLANPAHIASLMSRPDGAPSATRFSPLRPIVGPDSVLTSVGPRHKQQRGLLLPQFHGRAVTEYQQRIDAATARRIDEWTPGAPVALADIGQQITLDVIMSAVFGIDDESGATPAESAVRSSMIRLLHLSTHPLATAVQLINARSPEPRGVLKMVLRPLDSAIYSVIAERRREGADGPDGGGRTDILTVLMAARGDDGEPLRDSEIRDELLTLVLAGHETTSNSVAWTFERLTRNPEVYRRAVLAAREDDEAYLEALINESMRSRPVVPVVARELLSDWQFGPYVVDRGVVALISILLLHHREDLYPRPYAFDPERFLGVKPSPQKLMPFGGGNRRCLGAGLAMAELRVVVTQILRRVDLALTDAPAEVPKHRNVTMIPGHGGLVTALARD</sequence>
<dbReference type="RefSeq" id="WP_115391378.1">
    <property type="nucleotide sequence ID" value="NZ_FNLF01000002.1"/>
</dbReference>
<comment type="cofactor">
    <cofactor evidence="1 3">
        <name>heme</name>
        <dbReference type="ChEBI" id="CHEBI:30413"/>
    </cofactor>
</comment>
<evidence type="ECO:0000256" key="4">
    <source>
        <dbReference type="RuleBase" id="RU000461"/>
    </source>
</evidence>
<dbReference type="InterPro" id="IPR017972">
    <property type="entry name" value="Cyt_P450_CS"/>
</dbReference>
<reference evidence="7" key="1">
    <citation type="submission" date="2016-10" db="EMBL/GenBank/DDBJ databases">
        <authorList>
            <person name="Varghese N."/>
            <person name="Submissions S."/>
        </authorList>
    </citation>
    <scope>NUCLEOTIDE SEQUENCE [LARGE SCALE GENOMIC DNA]</scope>
    <source>
        <strain evidence="7">DSM 44142</strain>
    </source>
</reference>
<dbReference type="InterPro" id="IPR050121">
    <property type="entry name" value="Cytochrome_P450_monoxygenase"/>
</dbReference>
<evidence type="ECO:0000313" key="6">
    <source>
        <dbReference type="EMBL" id="SDQ75851.1"/>
    </source>
</evidence>
<dbReference type="EMBL" id="FNLF01000002">
    <property type="protein sequence ID" value="SDQ75851.1"/>
    <property type="molecule type" value="Genomic_DNA"/>
</dbReference>
<evidence type="ECO:0000256" key="3">
    <source>
        <dbReference type="PIRSR" id="PIRSR602401-1"/>
    </source>
</evidence>
<dbReference type="STRING" id="47312.SAMN04489765_1729"/>
<dbReference type="PANTHER" id="PTHR24305">
    <property type="entry name" value="CYTOCHROME P450"/>
    <property type="match status" value="1"/>
</dbReference>
<dbReference type="GO" id="GO:0005506">
    <property type="term" value="F:iron ion binding"/>
    <property type="evidence" value="ECO:0007669"/>
    <property type="project" value="InterPro"/>
</dbReference>
<feature type="binding site" description="axial binding residue" evidence="3">
    <location>
        <position position="444"/>
    </location>
    <ligand>
        <name>heme</name>
        <dbReference type="ChEBI" id="CHEBI:30413"/>
    </ligand>
    <ligandPart>
        <name>Fe</name>
        <dbReference type="ChEBI" id="CHEBI:18248"/>
    </ligandPart>
</feature>
<evidence type="ECO:0000256" key="1">
    <source>
        <dbReference type="ARBA" id="ARBA00001971"/>
    </source>
</evidence>
<dbReference type="PRINTS" id="PR00385">
    <property type="entry name" value="P450"/>
</dbReference>
<dbReference type="GO" id="GO:0004497">
    <property type="term" value="F:monooxygenase activity"/>
    <property type="evidence" value="ECO:0007669"/>
    <property type="project" value="UniProtKB-KW"/>
</dbReference>
<keyword evidence="3 4" id="KW-0349">Heme</keyword>
<dbReference type="Gene3D" id="1.10.630.10">
    <property type="entry name" value="Cytochrome P450"/>
    <property type="match status" value="1"/>
</dbReference>
<comment type="similarity">
    <text evidence="2 4">Belongs to the cytochrome P450 family.</text>
</comment>
<dbReference type="Proteomes" id="UP000183053">
    <property type="component" value="Unassembled WGS sequence"/>
</dbReference>
<accession>A0A1H1DH30</accession>
<dbReference type="InterPro" id="IPR001128">
    <property type="entry name" value="Cyt_P450"/>
</dbReference>
<feature type="region of interest" description="Disordered" evidence="5">
    <location>
        <begin position="27"/>
        <end position="51"/>
    </location>
</feature>
<gene>
    <name evidence="6" type="ORF">SAMN04489765_1729</name>
</gene>
<evidence type="ECO:0000256" key="5">
    <source>
        <dbReference type="SAM" id="MobiDB-lite"/>
    </source>
</evidence>
<dbReference type="InterPro" id="IPR036396">
    <property type="entry name" value="Cyt_P450_sf"/>
</dbReference>
<dbReference type="PANTHER" id="PTHR24305:SF166">
    <property type="entry name" value="CYTOCHROME P450 12A4, MITOCHONDRIAL-RELATED"/>
    <property type="match status" value="1"/>
</dbReference>
<dbReference type="OrthoDB" id="7376058at2"/>
<keyword evidence="3 4" id="KW-0408">Iron</keyword>
<dbReference type="InterPro" id="IPR002401">
    <property type="entry name" value="Cyt_P450_E_grp-I"/>
</dbReference>
<keyword evidence="7" id="KW-1185">Reference proteome</keyword>
<protein>
    <submittedName>
        <fullName evidence="6">Cytochrome P450</fullName>
    </submittedName>
</protein>
<dbReference type="AlphaFoldDB" id="A0A1H1DH30"/>
<evidence type="ECO:0000313" key="7">
    <source>
        <dbReference type="Proteomes" id="UP000183053"/>
    </source>
</evidence>
<dbReference type="PROSITE" id="PS00086">
    <property type="entry name" value="CYTOCHROME_P450"/>
    <property type="match status" value="1"/>
</dbReference>
<keyword evidence="3 4" id="KW-0479">Metal-binding</keyword>
<name>A0A1H1DH30_9ACTN</name>
<keyword evidence="4" id="KW-0503">Monooxygenase</keyword>
<dbReference type="GO" id="GO:0020037">
    <property type="term" value="F:heme binding"/>
    <property type="evidence" value="ECO:0007669"/>
    <property type="project" value="InterPro"/>
</dbReference>
<dbReference type="PRINTS" id="PR00463">
    <property type="entry name" value="EP450I"/>
</dbReference>
<evidence type="ECO:0000256" key="2">
    <source>
        <dbReference type="ARBA" id="ARBA00010617"/>
    </source>
</evidence>